<feature type="compositionally biased region" description="Acidic residues" evidence="1">
    <location>
        <begin position="161"/>
        <end position="172"/>
    </location>
</feature>
<evidence type="ECO:0000313" key="2">
    <source>
        <dbReference type="EMBL" id="KAK0720284.1"/>
    </source>
</evidence>
<sequence length="564" mass="62660">MSTSPRNNTVPPPPPFRRPAWHLRPFRNFADLCERWGHPPASLDASGVAYLCRGLARERNGQPAGARYRPSTTAQGGWLMARAFLRGVGSALPSGAGGGWGRNDGGHGRWYSFSEEYLDDSDGGGGGRYEDENESDDEPEINYGGSDSDWSGRKDNRYGYDSDDDSDSDDHDDYNLVNGDGSSGDCTYEYGVDGDGAVFNGISDWTATRSDVLIESGVQLPKESTPAREDDNAGVPAEDAQTASRTTQAELDALAVKIFGDEEEALRHKRFLQDTGYWWEWILKLVVKAEEMETSAVVSKEMVEKLEAKNKSQEALFDRLRSFDLARHFQAPHRSGMATAPGFGDLGADETQTEPDGSQLGRVSSADKETENDSGRREESTEEGGKESLDSKVAPSPESGGKEYYLDHEFSKLVTADEEEPHEAEKEALRLRRRLQSARRDMITLDIWSRFVEATLTRELAVLAQTREIILDDLFCEGSGKGEDEGRLGFVSEQKPYTALLRDDGPSSLWKEVPWMKGWASKDKIAEAHETFVQYAMKRWNNGGDIWEIRKKMEDVIAKKGFGV</sequence>
<accession>A0AA40AQS8</accession>
<feature type="region of interest" description="Disordered" evidence="1">
    <location>
        <begin position="219"/>
        <end position="245"/>
    </location>
</feature>
<gene>
    <name evidence="2" type="ORF">B0H67DRAFT_643559</name>
</gene>
<evidence type="ECO:0000256" key="1">
    <source>
        <dbReference type="SAM" id="MobiDB-lite"/>
    </source>
</evidence>
<comment type="caution">
    <text evidence="2">The sequence shown here is derived from an EMBL/GenBank/DDBJ whole genome shotgun (WGS) entry which is preliminary data.</text>
</comment>
<keyword evidence="3" id="KW-1185">Reference proteome</keyword>
<feature type="region of interest" description="Disordered" evidence="1">
    <location>
        <begin position="119"/>
        <end position="182"/>
    </location>
</feature>
<feature type="region of interest" description="Disordered" evidence="1">
    <location>
        <begin position="334"/>
        <end position="403"/>
    </location>
</feature>
<reference evidence="2" key="1">
    <citation type="submission" date="2023-06" db="EMBL/GenBank/DDBJ databases">
        <title>Genome-scale phylogeny and comparative genomics of the fungal order Sordariales.</title>
        <authorList>
            <consortium name="Lawrence Berkeley National Laboratory"/>
            <person name="Hensen N."/>
            <person name="Bonometti L."/>
            <person name="Westerberg I."/>
            <person name="Brannstrom I.O."/>
            <person name="Guillou S."/>
            <person name="Cros-Aarteil S."/>
            <person name="Calhoun S."/>
            <person name="Haridas S."/>
            <person name="Kuo A."/>
            <person name="Mondo S."/>
            <person name="Pangilinan J."/>
            <person name="Riley R."/>
            <person name="Labutti K."/>
            <person name="Andreopoulos B."/>
            <person name="Lipzen A."/>
            <person name="Chen C."/>
            <person name="Yanf M."/>
            <person name="Daum C."/>
            <person name="Ng V."/>
            <person name="Clum A."/>
            <person name="Steindorff A."/>
            <person name="Ohm R."/>
            <person name="Martin F."/>
            <person name="Silar P."/>
            <person name="Natvig D."/>
            <person name="Lalanne C."/>
            <person name="Gautier V."/>
            <person name="Ament-Velasquez S.L."/>
            <person name="Kruys A."/>
            <person name="Hutchinson M.I."/>
            <person name="Powell A.J."/>
            <person name="Barry K."/>
            <person name="Miller A.N."/>
            <person name="Grigoriev I.V."/>
            <person name="Debuchy R."/>
            <person name="Gladieux P."/>
            <person name="Thoren M.H."/>
            <person name="Johannesson H."/>
        </authorList>
    </citation>
    <scope>NUCLEOTIDE SEQUENCE</scope>
    <source>
        <strain evidence="2">SMH4607-1</strain>
    </source>
</reference>
<feature type="compositionally biased region" description="Basic and acidic residues" evidence="1">
    <location>
        <begin position="365"/>
        <end position="390"/>
    </location>
</feature>
<feature type="compositionally biased region" description="Basic and acidic residues" evidence="1">
    <location>
        <begin position="150"/>
        <end position="160"/>
    </location>
</feature>
<feature type="compositionally biased region" description="Acidic residues" evidence="1">
    <location>
        <begin position="131"/>
        <end position="140"/>
    </location>
</feature>
<protein>
    <submittedName>
        <fullName evidence="2">Uncharacterized protein</fullName>
    </submittedName>
</protein>
<dbReference type="Proteomes" id="UP001172102">
    <property type="component" value="Unassembled WGS sequence"/>
</dbReference>
<dbReference type="AlphaFoldDB" id="A0AA40AQS8"/>
<proteinExistence type="predicted"/>
<organism evidence="2 3">
    <name type="scientific">Lasiosphaeris hirsuta</name>
    <dbReference type="NCBI Taxonomy" id="260670"/>
    <lineage>
        <taxon>Eukaryota</taxon>
        <taxon>Fungi</taxon>
        <taxon>Dikarya</taxon>
        <taxon>Ascomycota</taxon>
        <taxon>Pezizomycotina</taxon>
        <taxon>Sordariomycetes</taxon>
        <taxon>Sordariomycetidae</taxon>
        <taxon>Sordariales</taxon>
        <taxon>Lasiosphaeriaceae</taxon>
        <taxon>Lasiosphaeris</taxon>
    </lineage>
</organism>
<name>A0AA40AQS8_9PEZI</name>
<dbReference type="EMBL" id="JAUKUA010000003">
    <property type="protein sequence ID" value="KAK0720284.1"/>
    <property type="molecule type" value="Genomic_DNA"/>
</dbReference>
<evidence type="ECO:0000313" key="3">
    <source>
        <dbReference type="Proteomes" id="UP001172102"/>
    </source>
</evidence>